<proteinExistence type="predicted"/>
<evidence type="ECO:0000256" key="1">
    <source>
        <dbReference type="PROSITE-ProRule" id="PRU00267"/>
    </source>
</evidence>
<dbReference type="InterPro" id="IPR009071">
    <property type="entry name" value="HMG_box_dom"/>
</dbReference>
<dbReference type="PANTHER" id="PTHR46232:SF1">
    <property type="entry name" value="SWI_SNF-RELATED MATRIX-ASSOCIATED ACTIN-DEPENDENT REGULATOR OF CHROMATIN SUBFAMILY E MEMBER 1"/>
    <property type="match status" value="1"/>
</dbReference>
<dbReference type="GO" id="GO:0045892">
    <property type="term" value="P:negative regulation of DNA-templated transcription"/>
    <property type="evidence" value="ECO:0007669"/>
    <property type="project" value="TreeGrafter"/>
</dbReference>
<dbReference type="SUPFAM" id="SSF47095">
    <property type="entry name" value="HMG-box"/>
    <property type="match status" value="1"/>
</dbReference>
<dbReference type="AlphaFoldDB" id="A0AAD9NFJ7"/>
<reference evidence="5" key="1">
    <citation type="journal article" date="2023" name="Mol. Biol. Evol.">
        <title>Third-Generation Sequencing Reveals the Adaptive Role of the Epigenome in Three Deep-Sea Polychaetes.</title>
        <authorList>
            <person name="Perez M."/>
            <person name="Aroh O."/>
            <person name="Sun Y."/>
            <person name="Lan Y."/>
            <person name="Juniper S.K."/>
            <person name="Young C.R."/>
            <person name="Angers B."/>
            <person name="Qian P.Y."/>
        </authorList>
    </citation>
    <scope>NUCLEOTIDE SEQUENCE</scope>
    <source>
        <strain evidence="5">R07B-5</strain>
    </source>
</reference>
<dbReference type="CDD" id="cd21983">
    <property type="entry name" value="HMG-box_SMARCE1"/>
    <property type="match status" value="1"/>
</dbReference>
<accession>A0AAD9NFJ7</accession>
<dbReference type="Proteomes" id="UP001209878">
    <property type="component" value="Unassembled WGS sequence"/>
</dbReference>
<gene>
    <name evidence="5" type="ORF">NP493_1307g01001</name>
</gene>
<evidence type="ECO:0000256" key="3">
    <source>
        <dbReference type="SAM" id="MobiDB-lite"/>
    </source>
</evidence>
<dbReference type="PROSITE" id="PS50118">
    <property type="entry name" value="HMG_BOX_2"/>
    <property type="match status" value="1"/>
</dbReference>
<evidence type="ECO:0000313" key="6">
    <source>
        <dbReference type="Proteomes" id="UP001209878"/>
    </source>
</evidence>
<dbReference type="FunFam" id="1.10.30.10:FF:000048">
    <property type="entry name" value="Putative SWI/SNF-related matrix-associated actin-dependent regulator chromatin subfamily E member"/>
    <property type="match status" value="1"/>
</dbReference>
<keyword evidence="6" id="KW-1185">Reference proteome</keyword>
<protein>
    <recommendedName>
        <fullName evidence="4">HMG box domain-containing protein</fullName>
    </recommendedName>
</protein>
<dbReference type="GO" id="GO:0031492">
    <property type="term" value="F:nucleosomal DNA binding"/>
    <property type="evidence" value="ECO:0007669"/>
    <property type="project" value="TreeGrafter"/>
</dbReference>
<dbReference type="GO" id="GO:0016514">
    <property type="term" value="C:SWI/SNF complex"/>
    <property type="evidence" value="ECO:0007669"/>
    <property type="project" value="TreeGrafter"/>
</dbReference>
<organism evidence="5 6">
    <name type="scientific">Ridgeia piscesae</name>
    <name type="common">Tubeworm</name>
    <dbReference type="NCBI Taxonomy" id="27915"/>
    <lineage>
        <taxon>Eukaryota</taxon>
        <taxon>Metazoa</taxon>
        <taxon>Spiralia</taxon>
        <taxon>Lophotrochozoa</taxon>
        <taxon>Annelida</taxon>
        <taxon>Polychaeta</taxon>
        <taxon>Sedentaria</taxon>
        <taxon>Canalipalpata</taxon>
        <taxon>Sabellida</taxon>
        <taxon>Siboglinidae</taxon>
        <taxon>Ridgeia</taxon>
    </lineage>
</organism>
<evidence type="ECO:0000256" key="2">
    <source>
        <dbReference type="SAM" id="Coils"/>
    </source>
</evidence>
<dbReference type="PANTHER" id="PTHR46232">
    <property type="entry name" value="SMARCE1 REGULATOR OF CHROMATIN"/>
    <property type="match status" value="1"/>
</dbReference>
<feature type="coiled-coil region" evidence="2">
    <location>
        <begin position="231"/>
        <end position="258"/>
    </location>
</feature>
<keyword evidence="1" id="KW-0539">Nucleus</keyword>
<dbReference type="GO" id="GO:0016922">
    <property type="term" value="F:nuclear receptor binding"/>
    <property type="evidence" value="ECO:0007669"/>
    <property type="project" value="TreeGrafter"/>
</dbReference>
<feature type="domain" description="HMG box" evidence="4">
    <location>
        <begin position="65"/>
        <end position="133"/>
    </location>
</feature>
<comment type="caution">
    <text evidence="5">The sequence shown here is derived from an EMBL/GenBank/DDBJ whole genome shotgun (WGS) entry which is preliminary data.</text>
</comment>
<name>A0AAD9NFJ7_RIDPI</name>
<dbReference type="Pfam" id="PF00505">
    <property type="entry name" value="HMG_box"/>
    <property type="match status" value="1"/>
</dbReference>
<dbReference type="SMART" id="SM00398">
    <property type="entry name" value="HMG"/>
    <property type="match status" value="1"/>
</dbReference>
<dbReference type="InterPro" id="IPR036910">
    <property type="entry name" value="HMG_box_dom_sf"/>
</dbReference>
<keyword evidence="1" id="KW-0238">DNA-binding</keyword>
<dbReference type="Gene3D" id="1.10.30.10">
    <property type="entry name" value="High mobility group box domain"/>
    <property type="match status" value="1"/>
</dbReference>
<sequence>MSLLVLIPHSTPAHQGYHGYSQGGSSGGSNHNPFVVNPHGHTSFHPVRLGSKVAEVKSTKQPKAPDKPLMPYMRYSRKVWDSVKANHPDLKLWEIGKIIGQMWRELTDEEKQEYMDEYETEKVQYNEILKAYHNSAAYQTWVANKGKADIEVDHDEQERRSKREKNAEARISIQPAEDDDDMDDGFSVKHLATARYQRNHQLINEIFSDTVVPDVRTVVTTSRTVVLKRQVQSLMMHQKKLEKELEDIDEKHETKKRKFLESSEEFHKKLKKLCEEKTTVSEEMFLSMIAKAKEDLKTRQQQMALQEEEKKKRLVRVESTPATPDVSCTFSDHLIFL</sequence>
<dbReference type="EMBL" id="JAODUO010001305">
    <property type="protein sequence ID" value="KAK2166748.1"/>
    <property type="molecule type" value="Genomic_DNA"/>
</dbReference>
<evidence type="ECO:0000313" key="5">
    <source>
        <dbReference type="EMBL" id="KAK2166748.1"/>
    </source>
</evidence>
<evidence type="ECO:0000259" key="4">
    <source>
        <dbReference type="PROSITE" id="PS50118"/>
    </source>
</evidence>
<feature type="region of interest" description="Disordered" evidence="3">
    <location>
        <begin position="15"/>
        <end position="41"/>
    </location>
</feature>
<feature type="DNA-binding region" description="HMG box" evidence="1">
    <location>
        <begin position="65"/>
        <end position="133"/>
    </location>
</feature>
<keyword evidence="2" id="KW-0175">Coiled coil</keyword>